<dbReference type="GO" id="GO:0032259">
    <property type="term" value="P:methylation"/>
    <property type="evidence" value="ECO:0007669"/>
    <property type="project" value="UniProtKB-KW"/>
</dbReference>
<reference evidence="1 2" key="1">
    <citation type="submission" date="2021-11" db="EMBL/GenBank/DDBJ databases">
        <authorList>
            <person name="Huq M.A."/>
        </authorList>
    </citation>
    <scope>NUCLEOTIDE SEQUENCE [LARGE SCALE GENOMIC DNA]</scope>
    <source>
        <strain evidence="1 2">MAHUQ-52</strain>
    </source>
</reference>
<gene>
    <name evidence="1" type="ORF">LMJ30_15835</name>
</gene>
<sequence length="223" mass="23888">MKPLSDEKIIDSWSKNTGPWTNAVRGGEIESRKLVTDQAIVDAVRSRSPRTGIDIGCGEGWLVRALDGIRMIGVDVVPGLVEMANSAGGGDFRVMSYEQIGAGALDATADVAICNFSLIGKESVEGLLRAAPSLLGAGGAFIVQTLHPHLACGDAPYQDGWREGSWSGFSADFTDAPPWYFRTLETWVRLFGESGLRLVEMREPVHPATGKPVSVIFIGERAA</sequence>
<dbReference type="Gene3D" id="3.40.50.150">
    <property type="entry name" value="Vaccinia Virus protein VP39"/>
    <property type="match status" value="1"/>
</dbReference>
<dbReference type="CDD" id="cd02440">
    <property type="entry name" value="AdoMet_MTases"/>
    <property type="match status" value="1"/>
</dbReference>
<dbReference type="Pfam" id="PF13489">
    <property type="entry name" value="Methyltransf_23"/>
    <property type="match status" value="1"/>
</dbReference>
<dbReference type="EMBL" id="JAJHPV010000014">
    <property type="protein sequence ID" value="MCC6072417.1"/>
    <property type="molecule type" value="Genomic_DNA"/>
</dbReference>
<accession>A0ABS8IX85</accession>
<dbReference type="GO" id="GO:0008168">
    <property type="term" value="F:methyltransferase activity"/>
    <property type="evidence" value="ECO:0007669"/>
    <property type="project" value="UniProtKB-KW"/>
</dbReference>
<keyword evidence="1" id="KW-0808">Transferase</keyword>
<name>A0ABS8IX85_9BURK</name>
<dbReference type="InterPro" id="IPR029063">
    <property type="entry name" value="SAM-dependent_MTases_sf"/>
</dbReference>
<keyword evidence="1" id="KW-0489">Methyltransferase</keyword>
<organism evidence="1 2">
    <name type="scientific">Massilia agrisoli</name>
    <dbReference type="NCBI Taxonomy" id="2892444"/>
    <lineage>
        <taxon>Bacteria</taxon>
        <taxon>Pseudomonadati</taxon>
        <taxon>Pseudomonadota</taxon>
        <taxon>Betaproteobacteria</taxon>
        <taxon>Burkholderiales</taxon>
        <taxon>Oxalobacteraceae</taxon>
        <taxon>Telluria group</taxon>
        <taxon>Massilia</taxon>
    </lineage>
</organism>
<protein>
    <submittedName>
        <fullName evidence="1">Class I SAM-dependent methyltransferase</fullName>
    </submittedName>
</protein>
<proteinExistence type="predicted"/>
<evidence type="ECO:0000313" key="1">
    <source>
        <dbReference type="EMBL" id="MCC6072417.1"/>
    </source>
</evidence>
<evidence type="ECO:0000313" key="2">
    <source>
        <dbReference type="Proteomes" id="UP001198701"/>
    </source>
</evidence>
<comment type="caution">
    <text evidence="1">The sequence shown here is derived from an EMBL/GenBank/DDBJ whole genome shotgun (WGS) entry which is preliminary data.</text>
</comment>
<dbReference type="Proteomes" id="UP001198701">
    <property type="component" value="Unassembled WGS sequence"/>
</dbReference>
<keyword evidence="2" id="KW-1185">Reference proteome</keyword>
<dbReference type="RefSeq" id="WP_229433300.1">
    <property type="nucleotide sequence ID" value="NZ_JAJHPV010000014.1"/>
</dbReference>
<dbReference type="SUPFAM" id="SSF53335">
    <property type="entry name" value="S-adenosyl-L-methionine-dependent methyltransferases"/>
    <property type="match status" value="1"/>
</dbReference>